<evidence type="ECO:0000313" key="5">
    <source>
        <dbReference type="EMBL" id="GAX80323.1"/>
    </source>
</evidence>
<name>A0A250XB55_9CHLO</name>
<protein>
    <recommendedName>
        <fullName evidence="4">N-acetyltransferase domain-containing protein</fullName>
    </recommendedName>
</protein>
<dbReference type="EMBL" id="BEGY01000051">
    <property type="protein sequence ID" value="GAX80323.1"/>
    <property type="molecule type" value="Genomic_DNA"/>
</dbReference>
<feature type="domain" description="N-acetyltransferase" evidence="4">
    <location>
        <begin position="16"/>
        <end position="164"/>
    </location>
</feature>
<dbReference type="PANTHER" id="PTHR45896:SF1">
    <property type="entry name" value="N-ALPHA-ACETYLTRANSFERASE 30"/>
    <property type="match status" value="1"/>
</dbReference>
<dbReference type="Proteomes" id="UP000232323">
    <property type="component" value="Unassembled WGS sequence"/>
</dbReference>
<dbReference type="PROSITE" id="PS51186">
    <property type="entry name" value="GNAT"/>
    <property type="match status" value="1"/>
</dbReference>
<dbReference type="STRING" id="1157962.A0A250XB55"/>
<gene>
    <name evidence="5" type="ORF">CEUSTIGMA_g7761.t1</name>
</gene>
<dbReference type="GO" id="GO:0004596">
    <property type="term" value="F:protein-N-terminal amino-acid acetyltransferase activity"/>
    <property type="evidence" value="ECO:0007669"/>
    <property type="project" value="InterPro"/>
</dbReference>
<evidence type="ECO:0000259" key="4">
    <source>
        <dbReference type="PROSITE" id="PS51186"/>
    </source>
</evidence>
<dbReference type="InterPro" id="IPR044542">
    <property type="entry name" value="NAA30-like"/>
</dbReference>
<dbReference type="Pfam" id="PF00583">
    <property type="entry name" value="Acetyltransf_1"/>
    <property type="match status" value="1"/>
</dbReference>
<keyword evidence="1" id="KW-0808">Transferase</keyword>
<dbReference type="FunFam" id="3.40.630.30:FF:000051">
    <property type="entry name" value="N-alpha-acetyltransferase MAK3 isoform A"/>
    <property type="match status" value="1"/>
</dbReference>
<evidence type="ECO:0000313" key="6">
    <source>
        <dbReference type="Proteomes" id="UP000232323"/>
    </source>
</evidence>
<dbReference type="AlphaFoldDB" id="A0A250XB55"/>
<comment type="similarity">
    <text evidence="3">Belongs to the acetyltransferase family. MAK3 subfamily.</text>
</comment>
<evidence type="ECO:0000256" key="2">
    <source>
        <dbReference type="ARBA" id="ARBA00023315"/>
    </source>
</evidence>
<dbReference type="GO" id="GO:0031417">
    <property type="term" value="C:NatC complex"/>
    <property type="evidence" value="ECO:0007669"/>
    <property type="project" value="TreeGrafter"/>
</dbReference>
<keyword evidence="2" id="KW-0012">Acyltransferase</keyword>
<dbReference type="PANTHER" id="PTHR45896">
    <property type="entry name" value="N-ALPHA-ACETYLTRANSFERASE 30"/>
    <property type="match status" value="1"/>
</dbReference>
<reference evidence="5 6" key="1">
    <citation type="submission" date="2017-08" db="EMBL/GenBank/DDBJ databases">
        <title>Acidophilic green algal genome provides insights into adaptation to an acidic environment.</title>
        <authorList>
            <person name="Hirooka S."/>
            <person name="Hirose Y."/>
            <person name="Kanesaki Y."/>
            <person name="Higuchi S."/>
            <person name="Fujiwara T."/>
            <person name="Onuma R."/>
            <person name="Era A."/>
            <person name="Ohbayashi R."/>
            <person name="Uzuka A."/>
            <person name="Nozaki H."/>
            <person name="Yoshikawa H."/>
            <person name="Miyagishima S.Y."/>
        </authorList>
    </citation>
    <scope>NUCLEOTIDE SEQUENCE [LARGE SCALE GENOMIC DNA]</scope>
    <source>
        <strain evidence="5 6">NIES-2499</strain>
    </source>
</reference>
<dbReference type="OrthoDB" id="249099at2759"/>
<keyword evidence="6" id="KW-1185">Reference proteome</keyword>
<dbReference type="InterPro" id="IPR016181">
    <property type="entry name" value="Acyl_CoA_acyltransferase"/>
</dbReference>
<accession>A0A250XB55</accession>
<dbReference type="Gene3D" id="3.40.630.30">
    <property type="match status" value="1"/>
</dbReference>
<organism evidence="5 6">
    <name type="scientific">Chlamydomonas eustigma</name>
    <dbReference type="NCBI Taxonomy" id="1157962"/>
    <lineage>
        <taxon>Eukaryota</taxon>
        <taxon>Viridiplantae</taxon>
        <taxon>Chlorophyta</taxon>
        <taxon>core chlorophytes</taxon>
        <taxon>Chlorophyceae</taxon>
        <taxon>CS clade</taxon>
        <taxon>Chlamydomonadales</taxon>
        <taxon>Chlamydomonadaceae</taxon>
        <taxon>Chlamydomonas</taxon>
    </lineage>
</organism>
<sequence length="201" mass="22798">MASSAFTDSTASTSGVIYRQYRDESDLPTVMHLIDNELSEPYTIYTYRYFLHQWPKLCYFAYDGDKAFGTVVCKMDVHRDHMRGYVAMLVVDKAYRGKGAGSELVKMAIREMIQNGCEEVVLEAEVSNTGALKLYQALGFIRDKRLHRYYLNGVDAYRLKLLLPLTEEQEALLRLKEQNGVRVDASSGSVLTASTQIEIKA</sequence>
<dbReference type="SUPFAM" id="SSF55729">
    <property type="entry name" value="Acyl-CoA N-acyltransferases (Nat)"/>
    <property type="match status" value="1"/>
</dbReference>
<dbReference type="InterPro" id="IPR000182">
    <property type="entry name" value="GNAT_dom"/>
</dbReference>
<comment type="caution">
    <text evidence="5">The sequence shown here is derived from an EMBL/GenBank/DDBJ whole genome shotgun (WGS) entry which is preliminary data.</text>
</comment>
<evidence type="ECO:0000256" key="3">
    <source>
        <dbReference type="ARBA" id="ARBA00024025"/>
    </source>
</evidence>
<proteinExistence type="inferred from homology"/>
<dbReference type="CDD" id="cd04301">
    <property type="entry name" value="NAT_SF"/>
    <property type="match status" value="1"/>
</dbReference>
<evidence type="ECO:0000256" key="1">
    <source>
        <dbReference type="ARBA" id="ARBA00022679"/>
    </source>
</evidence>